<dbReference type="GeneTree" id="ENSGT00940000162578"/>
<dbReference type="Pfam" id="PF05182">
    <property type="entry name" value="Fip1"/>
    <property type="match status" value="1"/>
</dbReference>
<comment type="subcellular location">
    <subcellularLocation>
        <location evidence="1">Nucleus</location>
    </subcellularLocation>
</comment>
<dbReference type="GO" id="GO:0005847">
    <property type="term" value="C:mRNA cleavage and polyadenylation specificity factor complex"/>
    <property type="evidence" value="ECO:0007669"/>
    <property type="project" value="TreeGrafter"/>
</dbReference>
<dbReference type="PANTHER" id="PTHR13484">
    <property type="entry name" value="FIP1-LIKE 1 PROTEIN"/>
    <property type="match status" value="1"/>
</dbReference>
<dbReference type="InterPro" id="IPR051187">
    <property type="entry name" value="Pre-mRNA_3'-end_processing_reg"/>
</dbReference>
<feature type="region of interest" description="Disordered" evidence="5">
    <location>
        <begin position="1"/>
        <end position="78"/>
    </location>
</feature>
<evidence type="ECO:0000256" key="3">
    <source>
        <dbReference type="ARBA" id="ARBA00022664"/>
    </source>
</evidence>
<organism evidence="7 8">
    <name type="scientific">Ficedula albicollis</name>
    <name type="common">Collared flycatcher</name>
    <name type="synonym">Muscicapa albicollis</name>
    <dbReference type="NCBI Taxonomy" id="59894"/>
    <lineage>
        <taxon>Eukaryota</taxon>
        <taxon>Metazoa</taxon>
        <taxon>Chordata</taxon>
        <taxon>Craniata</taxon>
        <taxon>Vertebrata</taxon>
        <taxon>Euteleostomi</taxon>
        <taxon>Archelosauria</taxon>
        <taxon>Archosauria</taxon>
        <taxon>Dinosauria</taxon>
        <taxon>Saurischia</taxon>
        <taxon>Theropoda</taxon>
        <taxon>Coelurosauria</taxon>
        <taxon>Aves</taxon>
        <taxon>Neognathae</taxon>
        <taxon>Neoaves</taxon>
        <taxon>Telluraves</taxon>
        <taxon>Australaves</taxon>
        <taxon>Passeriformes</taxon>
        <taxon>Muscicapidae</taxon>
        <taxon>Ficedula</taxon>
    </lineage>
</organism>
<dbReference type="InterPro" id="IPR035352">
    <property type="entry name" value="TSX"/>
</dbReference>
<reference evidence="7" key="2">
    <citation type="submission" date="2025-08" db="UniProtKB">
        <authorList>
            <consortium name="Ensembl"/>
        </authorList>
    </citation>
    <scope>IDENTIFICATION</scope>
</reference>
<dbReference type="InterPro" id="IPR007854">
    <property type="entry name" value="Fip1_dom"/>
</dbReference>
<dbReference type="Pfam" id="PF17397">
    <property type="entry name" value="TSX"/>
    <property type="match status" value="1"/>
</dbReference>
<dbReference type="PANTHER" id="PTHR13484:SF8">
    <property type="entry name" value="PRE-MRNA 3'-END-PROCESSING FACTOR FIP1"/>
    <property type="match status" value="1"/>
</dbReference>
<evidence type="ECO:0000256" key="1">
    <source>
        <dbReference type="ARBA" id="ARBA00004123"/>
    </source>
</evidence>
<evidence type="ECO:0000313" key="7">
    <source>
        <dbReference type="Ensembl" id="ENSFALP00000011253.2"/>
    </source>
</evidence>
<sequence length="509" mass="57011">SPAKAKPSQEHTESAHPLQDAPQESRPVNNEDREMSQHALPSGEDDEDDSDSDSDDDDVKVTIGNIKTGAPSYMGTPMNLNLKTGRGYGASASAKLQPKGIDLDAAGNINGLPVIEVDLDSFEDKPWRKPGADLSDYFNYGFNEETWKAYCEKQRRLQLGLDPAPPISTENKITVQQGRTGNAEKEVENNIIKTEFKTDFLALVGGRMKAGPPPNRKLGGTIDVIGGQAGTIRRVEGRRRDKHASEENPIQVLGDHGSKPQPPQQPQQPSQPQQPPQQQPFAPPAGPPPPPLAGPPPPHFLHPPPPVTSVPPPLHPPGTWSPPAVGLGLSQVCRVSALGGGDAGYSGFISYPPISTSHTPWVSTVDKGTSSSSSGHWEYSGSRRERERGRDRDRDRERERDRDRTPTTSEYNNDDERYRYYSRERSYDFERDYRRSRDRSREREERHRERRHRDKDDSSKHKSSRRKQHESEEGESHRRHKHKKNKRSKEEKEASEDGAQEGEEQDTKE</sequence>
<keyword evidence="4" id="KW-0539">Nucleus</keyword>
<evidence type="ECO:0000259" key="6">
    <source>
        <dbReference type="Pfam" id="PF05182"/>
    </source>
</evidence>
<comment type="similarity">
    <text evidence="2">Belongs to the FIP1 family.</text>
</comment>
<evidence type="ECO:0000256" key="5">
    <source>
        <dbReference type="SAM" id="MobiDB-lite"/>
    </source>
</evidence>
<feature type="compositionally biased region" description="Acidic residues" evidence="5">
    <location>
        <begin position="493"/>
        <end position="509"/>
    </location>
</feature>
<feature type="compositionally biased region" description="Acidic residues" evidence="5">
    <location>
        <begin position="43"/>
        <end position="58"/>
    </location>
</feature>
<accession>U3K899</accession>
<feature type="compositionally biased region" description="Low complexity" evidence="5">
    <location>
        <begin position="368"/>
        <end position="380"/>
    </location>
</feature>
<dbReference type="Ensembl" id="ENSFALT00000011298.2">
    <property type="protein sequence ID" value="ENSFALP00000011253.2"/>
    <property type="gene ID" value="ENSFALG00000010786.2"/>
</dbReference>
<feature type="compositionally biased region" description="Basic and acidic residues" evidence="5">
    <location>
        <begin position="233"/>
        <end position="246"/>
    </location>
</feature>
<evidence type="ECO:0000256" key="4">
    <source>
        <dbReference type="ARBA" id="ARBA00023242"/>
    </source>
</evidence>
<keyword evidence="8" id="KW-1185">Reference proteome</keyword>
<dbReference type="AlphaFoldDB" id="U3K899"/>
<dbReference type="eggNOG" id="KOG1049">
    <property type="taxonomic scope" value="Eukaryota"/>
</dbReference>
<protein>
    <recommendedName>
        <fullName evidence="6">Pre-mRNA polyadenylation factor Fip1 domain-containing protein</fullName>
    </recommendedName>
</protein>
<dbReference type="HOGENOM" id="CLU_035577_1_0_1"/>
<name>U3K899_FICAL</name>
<evidence type="ECO:0000256" key="2">
    <source>
        <dbReference type="ARBA" id="ARBA00007459"/>
    </source>
</evidence>
<feature type="compositionally biased region" description="Pro residues" evidence="5">
    <location>
        <begin position="272"/>
        <end position="320"/>
    </location>
</feature>
<dbReference type="GO" id="GO:0006397">
    <property type="term" value="P:mRNA processing"/>
    <property type="evidence" value="ECO:0007669"/>
    <property type="project" value="UniProtKB-KW"/>
</dbReference>
<dbReference type="Proteomes" id="UP000016665">
    <property type="component" value="Chromosome 4A"/>
</dbReference>
<feature type="region of interest" description="Disordered" evidence="5">
    <location>
        <begin position="229"/>
        <end position="509"/>
    </location>
</feature>
<feature type="domain" description="Pre-mRNA polyadenylation factor Fip1" evidence="6">
    <location>
        <begin position="116"/>
        <end position="157"/>
    </location>
</feature>
<feature type="compositionally biased region" description="Basic residues" evidence="5">
    <location>
        <begin position="477"/>
        <end position="487"/>
    </location>
</feature>
<dbReference type="STRING" id="59894.ENSFALP00000011253"/>
<feature type="compositionally biased region" description="Polar residues" evidence="5">
    <location>
        <begin position="353"/>
        <end position="362"/>
    </location>
</feature>
<feature type="compositionally biased region" description="Basic and acidic residues" evidence="5">
    <location>
        <begin position="414"/>
        <end position="447"/>
    </location>
</feature>
<reference evidence="7" key="3">
    <citation type="submission" date="2025-09" db="UniProtKB">
        <authorList>
            <consortium name="Ensembl"/>
        </authorList>
    </citation>
    <scope>IDENTIFICATION</scope>
</reference>
<evidence type="ECO:0000313" key="8">
    <source>
        <dbReference type="Proteomes" id="UP000016665"/>
    </source>
</evidence>
<keyword evidence="3" id="KW-0507">mRNA processing</keyword>
<reference evidence="7 8" key="1">
    <citation type="journal article" date="2012" name="Nature">
        <title>The genomic landscape of species divergence in Ficedula flycatchers.</title>
        <authorList>
            <person name="Ellegren H."/>
            <person name="Smeds L."/>
            <person name="Burri R."/>
            <person name="Olason P.I."/>
            <person name="Backstrom N."/>
            <person name="Kawakami T."/>
            <person name="Kunstner A."/>
            <person name="Makinen H."/>
            <person name="Nadachowska-Brzyska K."/>
            <person name="Qvarnstrom A."/>
            <person name="Uebbing S."/>
            <person name="Wolf J.B."/>
        </authorList>
    </citation>
    <scope>NUCLEOTIDE SEQUENCE [LARGE SCALE GENOMIC DNA]</scope>
</reference>
<proteinExistence type="inferred from homology"/>
<feature type="compositionally biased region" description="Basic and acidic residues" evidence="5">
    <location>
        <begin position="381"/>
        <end position="405"/>
    </location>
</feature>